<dbReference type="InterPro" id="IPR004193">
    <property type="entry name" value="Glyco_hydro_13_N"/>
</dbReference>
<comment type="catalytic activity">
    <reaction evidence="1 10">
        <text>Transfers a segment of a (1-&gt;4)-alpha-D-glucan chain to a primary hydroxy group in a similar glucan chain.</text>
        <dbReference type="EC" id="2.4.1.18"/>
    </reaction>
</comment>
<comment type="subunit">
    <text evidence="10">Monomer.</text>
</comment>
<gene>
    <name evidence="10 13" type="primary">glgB</name>
    <name evidence="13" type="ORF">ACFSW5_00220</name>
</gene>
<dbReference type="Gene3D" id="3.20.20.80">
    <property type="entry name" value="Glycosidases"/>
    <property type="match status" value="1"/>
</dbReference>
<feature type="active site" description="Proton donor" evidence="10">
    <location>
        <position position="359"/>
    </location>
</feature>
<comment type="pathway">
    <text evidence="3 10">Glycan biosynthesis; glycogen biosynthesis.</text>
</comment>
<keyword evidence="7 10" id="KW-0808">Transferase</keyword>
<dbReference type="EC" id="2.4.1.18" evidence="10"/>
<evidence type="ECO:0000313" key="13">
    <source>
        <dbReference type="EMBL" id="MFD2658686.1"/>
    </source>
</evidence>
<keyword evidence="9 10" id="KW-0119">Carbohydrate metabolism</keyword>
<evidence type="ECO:0000256" key="2">
    <source>
        <dbReference type="ARBA" id="ARBA00002953"/>
    </source>
</evidence>
<keyword evidence="8 10" id="KW-0320">Glycogen biosynthesis</keyword>
<dbReference type="SUPFAM" id="SSF51445">
    <property type="entry name" value="(Trans)glycosidases"/>
    <property type="match status" value="1"/>
</dbReference>
<feature type="compositionally biased region" description="Low complexity" evidence="11">
    <location>
        <begin position="636"/>
        <end position="649"/>
    </location>
</feature>
<evidence type="ECO:0000256" key="10">
    <source>
        <dbReference type="HAMAP-Rule" id="MF_00685"/>
    </source>
</evidence>
<dbReference type="Pfam" id="PF02806">
    <property type="entry name" value="Alpha-amylase_C"/>
    <property type="match status" value="1"/>
</dbReference>
<dbReference type="PANTHER" id="PTHR43651:SF3">
    <property type="entry name" value="1,4-ALPHA-GLUCAN-BRANCHING ENZYME"/>
    <property type="match status" value="1"/>
</dbReference>
<dbReference type="RefSeq" id="WP_379268459.1">
    <property type="nucleotide sequence ID" value="NZ_JBHUGT010000026.1"/>
</dbReference>
<dbReference type="InterPro" id="IPR044143">
    <property type="entry name" value="GlgB_N_E_set_prok"/>
</dbReference>
<dbReference type="InterPro" id="IPR006048">
    <property type="entry name" value="A-amylase/branching_C"/>
</dbReference>
<sequence>MLTSTRIQEEWSKFHEGTLYDSYDWMGAHLVTEEGREGVRFTVWAPHAREVRLVSDFNGWEEGMGIPLQRLTETGIWSLFVPGLPEGTIYKYEIVSAAGERLLKADPYAFYCEVKPRTASVVKSIEGYGWRDAAWLKRRKPPYAGPVNIYEVHLGSWKRHEDGSYYSYAELAAELVPYVKHMGYTHIELLPLTEHPYDRSWGYQVTGFFAATSRFGTPQDLMHLIDECHANGIGVLLDWVPAHFVKDAHGLRQFDGSPLYEHEDPLIAEKPGWGTLGFDYGKPEICSFLISSALFWLDKYHVDGLRVDAVTSMLLRSFDKSAWRPNPGGGQEDTDAIAFLRKLNETVFAKFPNAMMIAEESSAWPGVTMPASEGGLGFNYKWNMGWMNDTLKYAELDPICRAANQSLLTFPVVYAYSENYVLPLSHDEAVHGKKSLLNKMPGTYEQKFAGLRLLIGYMMAFPGKKLLFMGGEFGQYDEWKDESQLDWMVLEFEMHRRMHRYTRDINHLYLRHKALWQRDHDWRGHEWIDHQDHIQNVICFIRKGNAKDEQLIAVCHFSPVRREKYRIGVPSSGRYRIVLNSDDPEYGGEGHIASDELLKAERKPWHNAAYSIELTLPPLAVLWLKREKASRKPAAKKASGSAAGPAGQEAEAHEQQAGRSTRRTRQKPASAGKEAPAGQRAKRPANGSRTGV</sequence>
<comment type="function">
    <text evidence="2 10">Catalyzes the formation of the alpha-1,6-glucosidic linkages in glycogen by scission of a 1,4-alpha-linked oligosaccharide from growing alpha-1,4-glucan chains and the subsequent attachment of the oligosaccharide to the alpha-1,6 position.</text>
</comment>
<feature type="domain" description="Glycosyl hydrolase family 13 catalytic" evidence="12">
    <location>
        <begin position="151"/>
        <end position="511"/>
    </location>
</feature>
<feature type="active site" description="Nucleophile" evidence="10">
    <location>
        <position position="308"/>
    </location>
</feature>
<dbReference type="InterPro" id="IPR013780">
    <property type="entry name" value="Glyco_hydro_b"/>
</dbReference>
<evidence type="ECO:0000313" key="14">
    <source>
        <dbReference type="Proteomes" id="UP001597493"/>
    </source>
</evidence>
<organism evidence="13 14">
    <name type="scientific">Paenibacillus thailandensis</name>
    <dbReference type="NCBI Taxonomy" id="393250"/>
    <lineage>
        <taxon>Bacteria</taxon>
        <taxon>Bacillati</taxon>
        <taxon>Bacillota</taxon>
        <taxon>Bacilli</taxon>
        <taxon>Bacillales</taxon>
        <taxon>Paenibacillaceae</taxon>
        <taxon>Paenibacillus</taxon>
    </lineage>
</organism>
<protein>
    <recommendedName>
        <fullName evidence="10">1,4-alpha-glucan branching enzyme GlgB</fullName>
        <ecNumber evidence="10">2.4.1.18</ecNumber>
    </recommendedName>
    <alternativeName>
        <fullName evidence="10">1,4-alpha-D-glucan:1,4-alpha-D-glucan 6-glucosyl-transferase</fullName>
    </alternativeName>
    <alternativeName>
        <fullName evidence="10">Alpha-(1-&gt;4)-glucan branching enzyme</fullName>
    </alternativeName>
    <alternativeName>
        <fullName evidence="10">Glycogen branching enzyme</fullName>
        <shortName evidence="10">BE</shortName>
    </alternativeName>
</protein>
<evidence type="ECO:0000256" key="4">
    <source>
        <dbReference type="ARBA" id="ARBA00009000"/>
    </source>
</evidence>
<feature type="region of interest" description="Disordered" evidence="11">
    <location>
        <begin position="633"/>
        <end position="692"/>
    </location>
</feature>
<comment type="similarity">
    <text evidence="4 10">Belongs to the glycosyl hydrolase 13 family. GlgB subfamily.</text>
</comment>
<dbReference type="NCBIfam" id="TIGR01515">
    <property type="entry name" value="branching_enzym"/>
    <property type="match status" value="1"/>
</dbReference>
<keyword evidence="5 10" id="KW-0321">Glycogen metabolism</keyword>
<dbReference type="InterPro" id="IPR013783">
    <property type="entry name" value="Ig-like_fold"/>
</dbReference>
<evidence type="ECO:0000256" key="8">
    <source>
        <dbReference type="ARBA" id="ARBA00023056"/>
    </source>
</evidence>
<dbReference type="InterPro" id="IPR006047">
    <property type="entry name" value="GH13_cat_dom"/>
</dbReference>
<evidence type="ECO:0000256" key="9">
    <source>
        <dbReference type="ARBA" id="ARBA00023277"/>
    </source>
</evidence>
<evidence type="ECO:0000256" key="1">
    <source>
        <dbReference type="ARBA" id="ARBA00000826"/>
    </source>
</evidence>
<dbReference type="CDD" id="cd11322">
    <property type="entry name" value="AmyAc_Glg_BE"/>
    <property type="match status" value="1"/>
</dbReference>
<evidence type="ECO:0000256" key="11">
    <source>
        <dbReference type="SAM" id="MobiDB-lite"/>
    </source>
</evidence>
<keyword evidence="6 10" id="KW-0328">Glycosyltransferase</keyword>
<reference evidence="14" key="1">
    <citation type="journal article" date="2019" name="Int. J. Syst. Evol. Microbiol.">
        <title>The Global Catalogue of Microorganisms (GCM) 10K type strain sequencing project: providing services to taxonomists for standard genome sequencing and annotation.</title>
        <authorList>
            <consortium name="The Broad Institute Genomics Platform"/>
            <consortium name="The Broad Institute Genome Sequencing Center for Infectious Disease"/>
            <person name="Wu L."/>
            <person name="Ma J."/>
        </authorList>
    </citation>
    <scope>NUCLEOTIDE SEQUENCE [LARGE SCALE GENOMIC DNA]</scope>
    <source>
        <strain evidence="14">TISTR 1827</strain>
    </source>
</reference>
<dbReference type="EMBL" id="JBHUMY010000001">
    <property type="protein sequence ID" value="MFD2658686.1"/>
    <property type="molecule type" value="Genomic_DNA"/>
</dbReference>
<dbReference type="HAMAP" id="MF_00685">
    <property type="entry name" value="GlgB"/>
    <property type="match status" value="1"/>
</dbReference>
<dbReference type="InterPro" id="IPR017853">
    <property type="entry name" value="GH"/>
</dbReference>
<accession>A0ABW5QQL4</accession>
<evidence type="ECO:0000256" key="6">
    <source>
        <dbReference type="ARBA" id="ARBA00022676"/>
    </source>
</evidence>
<evidence type="ECO:0000259" key="12">
    <source>
        <dbReference type="SMART" id="SM00642"/>
    </source>
</evidence>
<evidence type="ECO:0000256" key="5">
    <source>
        <dbReference type="ARBA" id="ARBA00022600"/>
    </source>
</evidence>
<dbReference type="Proteomes" id="UP001597493">
    <property type="component" value="Unassembled WGS sequence"/>
</dbReference>
<dbReference type="Pfam" id="PF00128">
    <property type="entry name" value="Alpha-amylase"/>
    <property type="match status" value="1"/>
</dbReference>
<dbReference type="SUPFAM" id="SSF51011">
    <property type="entry name" value="Glycosyl hydrolase domain"/>
    <property type="match status" value="1"/>
</dbReference>
<proteinExistence type="inferred from homology"/>
<dbReference type="PIRSF" id="PIRSF000463">
    <property type="entry name" value="GlgB"/>
    <property type="match status" value="1"/>
</dbReference>
<dbReference type="NCBIfam" id="NF008967">
    <property type="entry name" value="PRK12313.1"/>
    <property type="match status" value="1"/>
</dbReference>
<dbReference type="SMART" id="SM00642">
    <property type="entry name" value="Aamy"/>
    <property type="match status" value="1"/>
</dbReference>
<keyword evidence="14" id="KW-1185">Reference proteome</keyword>
<dbReference type="Pfam" id="PF02922">
    <property type="entry name" value="CBM_48"/>
    <property type="match status" value="1"/>
</dbReference>
<name>A0ABW5QQL4_9BACL</name>
<dbReference type="NCBIfam" id="NF003811">
    <property type="entry name" value="PRK05402.1"/>
    <property type="match status" value="1"/>
</dbReference>
<comment type="caution">
    <text evidence="13">The sequence shown here is derived from an EMBL/GenBank/DDBJ whole genome shotgun (WGS) entry which is preliminary data.</text>
</comment>
<evidence type="ECO:0000256" key="7">
    <source>
        <dbReference type="ARBA" id="ARBA00022679"/>
    </source>
</evidence>
<evidence type="ECO:0000256" key="3">
    <source>
        <dbReference type="ARBA" id="ARBA00004964"/>
    </source>
</evidence>
<dbReference type="InterPro" id="IPR006407">
    <property type="entry name" value="GlgB"/>
</dbReference>
<dbReference type="CDD" id="cd02855">
    <property type="entry name" value="E_set_GBE_prok_N"/>
    <property type="match status" value="1"/>
</dbReference>
<dbReference type="PANTHER" id="PTHR43651">
    <property type="entry name" value="1,4-ALPHA-GLUCAN-BRANCHING ENZYME"/>
    <property type="match status" value="1"/>
</dbReference>
<dbReference type="InterPro" id="IPR037439">
    <property type="entry name" value="Branching_enzy"/>
</dbReference>
<dbReference type="Gene3D" id="2.60.40.1180">
    <property type="entry name" value="Golgi alpha-mannosidase II"/>
    <property type="match status" value="1"/>
</dbReference>
<dbReference type="Gene3D" id="2.60.40.10">
    <property type="entry name" value="Immunoglobulins"/>
    <property type="match status" value="1"/>
</dbReference>